<dbReference type="Gene3D" id="3.40.50.1000">
    <property type="entry name" value="HAD superfamily/HAD-like"/>
    <property type="match status" value="1"/>
</dbReference>
<dbReference type="NCBIfam" id="TIGR01549">
    <property type="entry name" value="HAD-SF-IA-v1"/>
    <property type="match status" value="1"/>
</dbReference>
<proteinExistence type="predicted"/>
<dbReference type="PANTHER" id="PTHR43611">
    <property type="entry name" value="ALPHA-D-GLUCOSE 1-PHOSPHATE PHOSPHATASE"/>
    <property type="match status" value="1"/>
</dbReference>
<protein>
    <submittedName>
        <fullName evidence="1">HAD family phosphatase</fullName>
    </submittedName>
</protein>
<dbReference type="SFLD" id="SFLDG01129">
    <property type="entry name" value="C1.5:_HAD__Beta-PGM__Phosphata"/>
    <property type="match status" value="1"/>
</dbReference>
<dbReference type="Pfam" id="PF00702">
    <property type="entry name" value="Hydrolase"/>
    <property type="match status" value="1"/>
</dbReference>
<reference evidence="1 2" key="1">
    <citation type="submission" date="2020-02" db="EMBL/GenBank/DDBJ databases">
        <title>Plant-Promoting Endophytic Bacterium Rhizobium oryzihabitans sp. nov., Isolated from the Root of Rice.</title>
        <authorList>
            <person name="zhao J."/>
            <person name="Zhang G."/>
        </authorList>
    </citation>
    <scope>NUCLEOTIDE SEQUENCE [LARGE SCALE GENOMIC DNA]</scope>
    <source>
        <strain evidence="1 2">M15</strain>
        <plasmid evidence="1 2">p5</plasmid>
    </source>
</reference>
<dbReference type="Gene3D" id="1.10.150.240">
    <property type="entry name" value="Putative phosphatase, domain 2"/>
    <property type="match status" value="1"/>
</dbReference>
<sequence length="213" mass="24274">MIGQTRHNDDQLFVLDVGGVFISLDIGKRRAALEAGGLWQANAIPDAFLLEANMQFRLGRISEEDYLHSVKPIYGLSTEQVIQAETALLADVLEEMASFVRSLKSAYRIVCLSNTHALHWKHIYEHMLGPDFFDTCYLSHEMGMEKPEEDIYRAVQQHEKVPPERIIFVDDTLENIQTARRLGWNSIHHISAADTIATIEKALMRKPTARQRS</sequence>
<keyword evidence="1" id="KW-0614">Plasmid</keyword>
<dbReference type="Proteomes" id="UP000464865">
    <property type="component" value="Plasmid p5"/>
</dbReference>
<dbReference type="NCBIfam" id="TIGR01509">
    <property type="entry name" value="HAD-SF-IA-v3"/>
    <property type="match status" value="1"/>
</dbReference>
<accession>A0A7L5BR97</accession>
<keyword evidence="2" id="KW-1185">Reference proteome</keyword>
<geneLocation type="plasmid" evidence="1 2">
    <name>p5</name>
</geneLocation>
<dbReference type="InterPro" id="IPR023198">
    <property type="entry name" value="PGP-like_dom2"/>
</dbReference>
<organism evidence="1 2">
    <name type="scientific">Rhizobium oryzihabitans</name>
    <dbReference type="NCBI Taxonomy" id="2267833"/>
    <lineage>
        <taxon>Bacteria</taxon>
        <taxon>Pseudomonadati</taxon>
        <taxon>Pseudomonadota</taxon>
        <taxon>Alphaproteobacteria</taxon>
        <taxon>Hyphomicrobiales</taxon>
        <taxon>Rhizobiaceae</taxon>
        <taxon>Rhizobium/Agrobacterium group</taxon>
        <taxon>Rhizobium</taxon>
    </lineage>
</organism>
<dbReference type="PANTHER" id="PTHR43611:SF3">
    <property type="entry name" value="FLAVIN MONONUCLEOTIDE HYDROLASE 1, CHLOROPLATIC"/>
    <property type="match status" value="1"/>
</dbReference>
<dbReference type="InterPro" id="IPR006439">
    <property type="entry name" value="HAD-SF_hydro_IA"/>
</dbReference>
<gene>
    <name evidence="1" type="ORF">G3A56_27120</name>
</gene>
<evidence type="ECO:0000313" key="1">
    <source>
        <dbReference type="EMBL" id="QIB41459.1"/>
    </source>
</evidence>
<dbReference type="RefSeq" id="WP_125271688.1">
    <property type="nucleotide sequence ID" value="NZ_CP048637.1"/>
</dbReference>
<dbReference type="EMBL" id="CP048637">
    <property type="protein sequence ID" value="QIB41459.1"/>
    <property type="molecule type" value="Genomic_DNA"/>
</dbReference>
<name>A0A7L5BR97_9HYPH</name>
<evidence type="ECO:0000313" key="2">
    <source>
        <dbReference type="Proteomes" id="UP000464865"/>
    </source>
</evidence>
<dbReference type="InterPro" id="IPR036412">
    <property type="entry name" value="HAD-like_sf"/>
</dbReference>
<dbReference type="SUPFAM" id="SSF56784">
    <property type="entry name" value="HAD-like"/>
    <property type="match status" value="1"/>
</dbReference>
<dbReference type="InterPro" id="IPR023214">
    <property type="entry name" value="HAD_sf"/>
</dbReference>
<dbReference type="AlphaFoldDB" id="A0A7L5BR97"/>
<dbReference type="KEGG" id="roy:G3A56_27120"/>
<dbReference type="CDD" id="cd02603">
    <property type="entry name" value="HAD_sEH-N_like"/>
    <property type="match status" value="1"/>
</dbReference>
<dbReference type="SFLD" id="SFLDS00003">
    <property type="entry name" value="Haloacid_Dehalogenase"/>
    <property type="match status" value="1"/>
</dbReference>